<reference evidence="3 4" key="1">
    <citation type="submission" date="2017-02" db="EMBL/GenBank/DDBJ databases">
        <authorList>
            <person name="Peterson S.W."/>
        </authorList>
    </citation>
    <scope>NUCLEOTIDE SEQUENCE [LARGE SCALE GENOMIC DNA]</scope>
    <source>
        <strain evidence="3 4">DSM 18108</strain>
    </source>
</reference>
<dbReference type="SUPFAM" id="SSF55136">
    <property type="entry name" value="Probable bacterial effector-binding domain"/>
    <property type="match status" value="1"/>
</dbReference>
<evidence type="ECO:0000313" key="3">
    <source>
        <dbReference type="EMBL" id="SKD02699.1"/>
    </source>
</evidence>
<dbReference type="AlphaFoldDB" id="A0A1T5NRK1"/>
<dbReference type="EMBL" id="FUZZ01000001">
    <property type="protein sequence ID" value="SKD02699.1"/>
    <property type="molecule type" value="Genomic_DNA"/>
</dbReference>
<dbReference type="RefSeq" id="WP_079469777.1">
    <property type="nucleotide sequence ID" value="NZ_FUZZ01000001.1"/>
</dbReference>
<evidence type="ECO:0000259" key="2">
    <source>
        <dbReference type="Pfam" id="PF06445"/>
    </source>
</evidence>
<evidence type="ECO:0000259" key="1">
    <source>
        <dbReference type="Pfam" id="PF01965"/>
    </source>
</evidence>
<evidence type="ECO:0000313" key="4">
    <source>
        <dbReference type="Proteomes" id="UP000190166"/>
    </source>
</evidence>
<dbReference type="Gene3D" id="3.40.50.880">
    <property type="match status" value="1"/>
</dbReference>
<dbReference type="Gene3D" id="3.20.80.10">
    <property type="entry name" value="Regulatory factor, effector binding domain"/>
    <property type="match status" value="1"/>
</dbReference>
<proteinExistence type="predicted"/>
<dbReference type="InterPro" id="IPR029442">
    <property type="entry name" value="GyrI-like"/>
</dbReference>
<dbReference type="STRING" id="393003.SAMN05660461_2614"/>
<dbReference type="SUPFAM" id="SSF52317">
    <property type="entry name" value="Class I glutamine amidotransferase-like"/>
    <property type="match status" value="1"/>
</dbReference>
<name>A0A1T5NRK1_9BACT</name>
<dbReference type="Pfam" id="PF06445">
    <property type="entry name" value="GyrI-like"/>
    <property type="match status" value="1"/>
</dbReference>
<keyword evidence="4" id="KW-1185">Reference proteome</keyword>
<dbReference type="GO" id="GO:0008233">
    <property type="term" value="F:peptidase activity"/>
    <property type="evidence" value="ECO:0007669"/>
    <property type="project" value="UniProtKB-KW"/>
</dbReference>
<gene>
    <name evidence="3" type="ORF">SAMN05660461_2614</name>
</gene>
<accession>A0A1T5NRK1</accession>
<dbReference type="PANTHER" id="PTHR48094">
    <property type="entry name" value="PROTEIN/NUCLEIC ACID DEGLYCASE DJ-1-RELATED"/>
    <property type="match status" value="1"/>
</dbReference>
<organism evidence="3 4">
    <name type="scientific">Chitinophaga ginsengisegetis</name>
    <dbReference type="NCBI Taxonomy" id="393003"/>
    <lineage>
        <taxon>Bacteria</taxon>
        <taxon>Pseudomonadati</taxon>
        <taxon>Bacteroidota</taxon>
        <taxon>Chitinophagia</taxon>
        <taxon>Chitinophagales</taxon>
        <taxon>Chitinophagaceae</taxon>
        <taxon>Chitinophaga</taxon>
    </lineage>
</organism>
<dbReference type="InterPro" id="IPR002818">
    <property type="entry name" value="DJ-1/PfpI"/>
</dbReference>
<dbReference type="InterPro" id="IPR050325">
    <property type="entry name" value="Prot/Nucl_acid_deglycase"/>
</dbReference>
<dbReference type="GO" id="GO:0005737">
    <property type="term" value="C:cytoplasm"/>
    <property type="evidence" value="ECO:0007669"/>
    <property type="project" value="TreeGrafter"/>
</dbReference>
<feature type="domain" description="GyrI-like small molecule binding" evidence="2">
    <location>
        <begin position="201"/>
        <end position="341"/>
    </location>
</feature>
<feature type="domain" description="DJ-1/PfpI" evidence="1">
    <location>
        <begin position="8"/>
        <end position="169"/>
    </location>
</feature>
<protein>
    <submittedName>
        <fullName evidence="3">Putative intracellular protease/amidase</fullName>
    </submittedName>
</protein>
<sequence length="343" mass="38030">MNKLSNCYVFLFDGYSDWEPALTMYGIGSFTDTNIVTFSFTGETVTSGGQLKIQPHTSLDEALKADIDLLILPGGEAMENGSNAAIIPLVKQLLAQQKTIAAICGATVLLGQHGFLDNIAHTSNHPEVLKQQAPTYKGAGKYLDEPAVADKQIITASGTAMIPFAKAIYQHFNLLEIEPLKFWFGFFDHTAVLPEMLSAVPFHFFYQRYETNYAGMLSLVRTAIKDVYQEAINAGLEICGAPEWHYRNFDGKPDTVFTLDIGLPVTAVKPVSAPWHCETLPAFKCVSMQHKGPWEQLITTYEQLFTGIGMLGLPVTGYTREQYLRYNFEQPAQNITNIQIGVL</sequence>
<keyword evidence="3" id="KW-0645">Protease</keyword>
<dbReference type="Pfam" id="PF01965">
    <property type="entry name" value="DJ-1_PfpI"/>
    <property type="match status" value="1"/>
</dbReference>
<dbReference type="InterPro" id="IPR029062">
    <property type="entry name" value="Class_I_gatase-like"/>
</dbReference>
<dbReference type="Proteomes" id="UP000190166">
    <property type="component" value="Unassembled WGS sequence"/>
</dbReference>
<dbReference type="GO" id="GO:0006508">
    <property type="term" value="P:proteolysis"/>
    <property type="evidence" value="ECO:0007669"/>
    <property type="project" value="UniProtKB-KW"/>
</dbReference>
<dbReference type="PANTHER" id="PTHR48094:SF19">
    <property type="entry name" value="DJ-1_PFPI DOMAIN-CONTAINING PROTEIN"/>
    <property type="match status" value="1"/>
</dbReference>
<dbReference type="InterPro" id="IPR011256">
    <property type="entry name" value="Reg_factor_effector_dom_sf"/>
</dbReference>
<keyword evidence="3" id="KW-0378">Hydrolase</keyword>